<feature type="compositionally biased region" description="Polar residues" evidence="4">
    <location>
        <begin position="1"/>
        <end position="19"/>
    </location>
</feature>
<dbReference type="InterPro" id="IPR004441">
    <property type="entry name" value="rRNA_MeTrfase_TrmH"/>
</dbReference>
<dbReference type="SMART" id="SM00967">
    <property type="entry name" value="SpoU_sub_bind"/>
    <property type="match status" value="1"/>
</dbReference>
<dbReference type="STRING" id="549789.NIES30_04950"/>
<evidence type="ECO:0000313" key="7">
    <source>
        <dbReference type="Proteomes" id="UP000185557"/>
    </source>
</evidence>
<dbReference type="OrthoDB" id="9794400at2"/>
<feature type="region of interest" description="Disordered" evidence="4">
    <location>
        <begin position="1"/>
        <end position="247"/>
    </location>
</feature>
<dbReference type="RefSeq" id="WP_073607297.1">
    <property type="nucleotide sequence ID" value="NZ_MRCG01000002.1"/>
</dbReference>
<dbReference type="GO" id="GO:0003723">
    <property type="term" value="F:RNA binding"/>
    <property type="evidence" value="ECO:0007669"/>
    <property type="project" value="InterPro"/>
</dbReference>
<accession>A0A1U7J972</accession>
<dbReference type="InterPro" id="IPR029064">
    <property type="entry name" value="Ribosomal_eL30-like_sf"/>
</dbReference>
<evidence type="ECO:0000256" key="1">
    <source>
        <dbReference type="ARBA" id="ARBA00007228"/>
    </source>
</evidence>
<reference evidence="6 7" key="1">
    <citation type="submission" date="2016-11" db="EMBL/GenBank/DDBJ databases">
        <title>Draft Genome Sequences of Nine Cyanobacterial Strains from Diverse Habitats.</title>
        <authorList>
            <person name="Zhu T."/>
            <person name="Hou S."/>
            <person name="Lu X."/>
            <person name="Hess W.R."/>
        </authorList>
    </citation>
    <scope>NUCLEOTIDE SEQUENCE [LARGE SCALE GENOMIC DNA]</scope>
    <source>
        <strain evidence="6 7">NIES-30</strain>
    </source>
</reference>
<dbReference type="GO" id="GO:0032259">
    <property type="term" value="P:methylation"/>
    <property type="evidence" value="ECO:0007669"/>
    <property type="project" value="UniProtKB-KW"/>
</dbReference>
<dbReference type="NCBIfam" id="TIGR00186">
    <property type="entry name" value="rRNA_methyl_3"/>
    <property type="match status" value="1"/>
</dbReference>
<dbReference type="EMBL" id="MRCG01000002">
    <property type="protein sequence ID" value="OKH50057.1"/>
    <property type="molecule type" value="Genomic_DNA"/>
</dbReference>
<dbReference type="Gene3D" id="3.30.1330.30">
    <property type="match status" value="1"/>
</dbReference>
<keyword evidence="3 6" id="KW-0808">Transferase</keyword>
<dbReference type="Proteomes" id="UP000185557">
    <property type="component" value="Unassembled WGS sequence"/>
</dbReference>
<dbReference type="InterPro" id="IPR001537">
    <property type="entry name" value="SpoU_MeTrfase"/>
</dbReference>
<comment type="caution">
    <text evidence="6">The sequence shown here is derived from an EMBL/GenBank/DDBJ whole genome shotgun (WGS) entry which is preliminary data.</text>
</comment>
<dbReference type="AlphaFoldDB" id="A0A1U7J972"/>
<dbReference type="InterPro" id="IPR013123">
    <property type="entry name" value="SpoU_subst-bd"/>
</dbReference>
<dbReference type="SUPFAM" id="SSF55315">
    <property type="entry name" value="L30e-like"/>
    <property type="match status" value="1"/>
</dbReference>
<dbReference type="InterPro" id="IPR029028">
    <property type="entry name" value="Alpha/beta_knot_MTases"/>
</dbReference>
<name>A0A1U7J972_9CYAN</name>
<evidence type="ECO:0000313" key="6">
    <source>
        <dbReference type="EMBL" id="OKH50057.1"/>
    </source>
</evidence>
<dbReference type="FunFam" id="3.40.1280.10:FF:000008">
    <property type="entry name" value="Group 3 RNA methyltransferase TrmH"/>
    <property type="match status" value="1"/>
</dbReference>
<sequence length="525" mass="57882">MSSQKPFRNPNRSSGSEPRQNAEGYRGGKPRQGGEGKPRYDSDKPRYDSGKPRSKDDKPRYGEGKPRYEGSKPRYGDEKPRYDGGKPRYKDDKPRYEGSKPRQGGDKPRYGDEKPRYAGDKPRYGDDKPRYDSGKPRFKDDKPRYEGGKPRQGDEKPRYDSGKPRFKDDKPRYGGDKPRYEGDKPRYDEGKPRFKDDKPRYEGGKPRYESGKPRYDEGKSRYKGGDRAAAAPRSFGVSSQGAGDGDDVQDETDLIYGRHAVEAALQAQRPLNRVWVNDRIRYDPRFLPLIDEAKANGAVIDEVDTIRLNQITAGASHQGIAAQAAAHAYHDLDEMIETSLGAAKVPVIIAADSITDPHNLGAIIRTAEALGAQGIVIPQRRAVGVTSTVAKVAAGALESLPVARVVNLKRALDTLKEKGFWIYGLSSEASQPAHRATFDRPTVIVVGSEGSGLSLTVQQSCDTLISIPLRGTVPSLNASVATGMALYEIYRHQWVAQEQISSLQNQKQGSITKNGAVLPKNGLEP</sequence>
<protein>
    <submittedName>
        <fullName evidence="6">23S rRNA (Guanosine(2251)-2'-O)-methyltransferase RlmB</fullName>
    </submittedName>
</protein>
<dbReference type="Gene3D" id="3.40.1280.10">
    <property type="match status" value="1"/>
</dbReference>
<evidence type="ECO:0000256" key="2">
    <source>
        <dbReference type="ARBA" id="ARBA00022603"/>
    </source>
</evidence>
<dbReference type="GO" id="GO:0008173">
    <property type="term" value="F:RNA methyltransferase activity"/>
    <property type="evidence" value="ECO:0007669"/>
    <property type="project" value="InterPro"/>
</dbReference>
<dbReference type="PANTHER" id="PTHR46429">
    <property type="entry name" value="23S RRNA (GUANOSINE-2'-O-)-METHYLTRANSFERASE RLMB"/>
    <property type="match status" value="1"/>
</dbReference>
<dbReference type="GO" id="GO:0005829">
    <property type="term" value="C:cytosol"/>
    <property type="evidence" value="ECO:0007669"/>
    <property type="project" value="TreeGrafter"/>
</dbReference>
<keyword evidence="7" id="KW-1185">Reference proteome</keyword>
<evidence type="ECO:0000259" key="5">
    <source>
        <dbReference type="SMART" id="SM00967"/>
    </source>
</evidence>
<feature type="compositionally biased region" description="Basic and acidic residues" evidence="4">
    <location>
        <begin position="32"/>
        <end position="226"/>
    </location>
</feature>
<organism evidence="6 7">
    <name type="scientific">Phormidium tenue NIES-30</name>
    <dbReference type="NCBI Taxonomy" id="549789"/>
    <lineage>
        <taxon>Bacteria</taxon>
        <taxon>Bacillati</taxon>
        <taxon>Cyanobacteriota</taxon>
        <taxon>Cyanophyceae</taxon>
        <taxon>Oscillatoriophycideae</taxon>
        <taxon>Oscillatoriales</taxon>
        <taxon>Oscillatoriaceae</taxon>
        <taxon>Phormidium</taxon>
    </lineage>
</organism>
<dbReference type="Pfam" id="PF00588">
    <property type="entry name" value="SpoU_methylase"/>
    <property type="match status" value="1"/>
</dbReference>
<dbReference type="GO" id="GO:0006396">
    <property type="term" value="P:RNA processing"/>
    <property type="evidence" value="ECO:0007669"/>
    <property type="project" value="InterPro"/>
</dbReference>
<feature type="domain" description="RNA 2-O ribose methyltransferase substrate binding" evidence="5">
    <location>
        <begin position="254"/>
        <end position="330"/>
    </location>
</feature>
<keyword evidence="2 6" id="KW-0489">Methyltransferase</keyword>
<dbReference type="CDD" id="cd18103">
    <property type="entry name" value="SpoU-like_RlmB"/>
    <property type="match status" value="1"/>
</dbReference>
<evidence type="ECO:0000256" key="3">
    <source>
        <dbReference type="ARBA" id="ARBA00022679"/>
    </source>
</evidence>
<dbReference type="InterPro" id="IPR029026">
    <property type="entry name" value="tRNA_m1G_MTases_N"/>
</dbReference>
<comment type="similarity">
    <text evidence="1">Belongs to the class IV-like SAM-binding methyltransferase superfamily. RNA methyltransferase TrmH family.</text>
</comment>
<gene>
    <name evidence="6" type="ORF">NIES30_04950</name>
</gene>
<dbReference type="PANTHER" id="PTHR46429:SF1">
    <property type="entry name" value="23S RRNA (GUANOSINE-2'-O-)-METHYLTRANSFERASE RLMB"/>
    <property type="match status" value="1"/>
</dbReference>
<dbReference type="Pfam" id="PF08032">
    <property type="entry name" value="SpoU_sub_bind"/>
    <property type="match status" value="1"/>
</dbReference>
<evidence type="ECO:0000256" key="4">
    <source>
        <dbReference type="SAM" id="MobiDB-lite"/>
    </source>
</evidence>
<proteinExistence type="inferred from homology"/>
<dbReference type="SUPFAM" id="SSF75217">
    <property type="entry name" value="alpha/beta knot"/>
    <property type="match status" value="1"/>
</dbReference>